<sequence>MKHLVIFYTENGIYSAVYNFKNIPPTTEDIKEMQKDIQKTESLIQMPAVVNWLPISD</sequence>
<organism evidence="1">
    <name type="scientific">Siphoviridae sp. ctP0x5</name>
    <dbReference type="NCBI Taxonomy" id="2827863"/>
    <lineage>
        <taxon>Viruses</taxon>
        <taxon>Duplodnaviria</taxon>
        <taxon>Heunggongvirae</taxon>
        <taxon>Uroviricota</taxon>
        <taxon>Caudoviricetes</taxon>
    </lineage>
</organism>
<reference evidence="1" key="1">
    <citation type="journal article" date="2021" name="Proc. Natl. Acad. Sci. U.S.A.">
        <title>A Catalog of Tens of Thousands of Viruses from Human Metagenomes Reveals Hidden Associations with Chronic Diseases.</title>
        <authorList>
            <person name="Tisza M.J."/>
            <person name="Buck C.B."/>
        </authorList>
    </citation>
    <scope>NUCLEOTIDE SEQUENCE</scope>
    <source>
        <strain evidence="1">CtP0x5</strain>
    </source>
</reference>
<evidence type="ECO:0000313" key="1">
    <source>
        <dbReference type="EMBL" id="DAF61988.1"/>
    </source>
</evidence>
<proteinExistence type="predicted"/>
<accession>A0A8S5TFA9</accession>
<name>A0A8S5TFA9_9CAUD</name>
<dbReference type="EMBL" id="BK032818">
    <property type="protein sequence ID" value="DAF61988.1"/>
    <property type="molecule type" value="Genomic_DNA"/>
</dbReference>
<protein>
    <submittedName>
        <fullName evidence="1">Uncharacterized protein</fullName>
    </submittedName>
</protein>